<evidence type="ECO:0000256" key="2">
    <source>
        <dbReference type="ARBA" id="ARBA00023015"/>
    </source>
</evidence>
<dbReference type="Gene3D" id="1.10.1740.10">
    <property type="match status" value="1"/>
</dbReference>
<keyword evidence="7" id="KW-1133">Transmembrane helix</keyword>
<name>A0A1H8YB57_9PSEU</name>
<feature type="compositionally biased region" description="Low complexity" evidence="6">
    <location>
        <begin position="486"/>
        <end position="505"/>
    </location>
</feature>
<dbReference type="RefSeq" id="WP_091621285.1">
    <property type="nucleotide sequence ID" value="NZ_FOEF01000013.1"/>
</dbReference>
<evidence type="ECO:0000256" key="3">
    <source>
        <dbReference type="ARBA" id="ARBA00023082"/>
    </source>
</evidence>
<feature type="transmembrane region" description="Helical" evidence="7">
    <location>
        <begin position="285"/>
        <end position="307"/>
    </location>
</feature>
<sequence length="537" mass="54940">MTELGTAPPPAASESDEQALLQRLRSGEDAAFGELFELHAAAVRRLAQSLAADRSEAEDITAETFFRVLQALRRGSGPRDYVRAYLLTVARRVSWEWHGARRDVPVTDDELTFRAGAGADTHARTAEHSLITTAFTSLPERWRTVLWQTEVEGEQPAMVAPHFGLSANATAALARRARQGLRAAYLQAHLSVNQGPDSCRAVVEKLGGFTAGSVTGAEAERIKAHLLGCPSCRATQDELRDVCSSLRAHAGVLILALPALAGGVGGTAGLAATVKSVLFGSKVKVGLALVSAAAAGVVGVTAGPVVFGTHPTQNVGLGGGAPELALQPPASRVQPPPQVQQGPRIVTGELQGTARPQHQHSAGYHGAAGAELGANAVPNLPGGIGSSSAVGQSPSGGSPRDDLPGSSNSTVNSTLSTESSTDSRVDTQPEMSSTSTDPSCGTNPTLDSTYAPPPSDYLPPTYEPPSVTTTPTPTGASTSDADSAPAKSAQSAGSSDSSGTGKTSSWRSEQVASSQTSGSTTSEDVTDSADSDSSATP</sequence>
<dbReference type="Pfam" id="PF04542">
    <property type="entry name" value="Sigma70_r2"/>
    <property type="match status" value="1"/>
</dbReference>
<feature type="domain" description="RNA polymerase sigma-70 region 2" evidence="8">
    <location>
        <begin position="35"/>
        <end position="93"/>
    </location>
</feature>
<reference evidence="10 11" key="1">
    <citation type="submission" date="2016-10" db="EMBL/GenBank/DDBJ databases">
        <authorList>
            <person name="de Groot N.N."/>
        </authorList>
    </citation>
    <scope>NUCLEOTIDE SEQUENCE [LARGE SCALE GENOMIC DNA]</scope>
    <source>
        <strain evidence="10 11">DSM 44993</strain>
    </source>
</reference>
<feature type="compositionally biased region" description="Polar residues" evidence="6">
    <location>
        <begin position="506"/>
        <end position="518"/>
    </location>
</feature>
<feature type="compositionally biased region" description="Low complexity" evidence="6">
    <location>
        <begin position="464"/>
        <end position="474"/>
    </location>
</feature>
<feature type="region of interest" description="Disordered" evidence="6">
    <location>
        <begin position="378"/>
        <end position="537"/>
    </location>
</feature>
<feature type="compositionally biased region" description="Low complexity" evidence="6">
    <location>
        <begin position="406"/>
        <end position="420"/>
    </location>
</feature>
<dbReference type="InterPro" id="IPR039425">
    <property type="entry name" value="RNA_pol_sigma-70-like"/>
</dbReference>
<keyword evidence="3" id="KW-0731">Sigma factor</keyword>
<dbReference type="InterPro" id="IPR014284">
    <property type="entry name" value="RNA_pol_sigma-70_dom"/>
</dbReference>
<dbReference type="InterPro" id="IPR041916">
    <property type="entry name" value="Anti_sigma_zinc_sf"/>
</dbReference>
<dbReference type="InterPro" id="IPR007627">
    <property type="entry name" value="RNA_pol_sigma70_r2"/>
</dbReference>
<gene>
    <name evidence="10" type="ORF">SAMN04489732_11310</name>
</gene>
<feature type="transmembrane region" description="Helical" evidence="7">
    <location>
        <begin position="250"/>
        <end position="273"/>
    </location>
</feature>
<dbReference type="OrthoDB" id="4990598at2"/>
<dbReference type="InterPro" id="IPR013324">
    <property type="entry name" value="RNA_pol_sigma_r3/r4-like"/>
</dbReference>
<feature type="compositionally biased region" description="Polar residues" evidence="6">
    <location>
        <begin position="429"/>
        <end position="448"/>
    </location>
</feature>
<evidence type="ECO:0000259" key="9">
    <source>
        <dbReference type="Pfam" id="PF13490"/>
    </source>
</evidence>
<keyword evidence="11" id="KW-1185">Reference proteome</keyword>
<dbReference type="Gene3D" id="1.10.10.1320">
    <property type="entry name" value="Anti-sigma factor, zinc-finger domain"/>
    <property type="match status" value="1"/>
</dbReference>
<dbReference type="NCBIfam" id="TIGR02937">
    <property type="entry name" value="sigma70-ECF"/>
    <property type="match status" value="1"/>
</dbReference>
<dbReference type="GO" id="GO:0006352">
    <property type="term" value="P:DNA-templated transcription initiation"/>
    <property type="evidence" value="ECO:0007669"/>
    <property type="project" value="InterPro"/>
</dbReference>
<keyword evidence="7" id="KW-0812">Transmembrane</keyword>
<dbReference type="STRING" id="394193.SAMN04489732_11310"/>
<keyword evidence="7" id="KW-0472">Membrane</keyword>
<evidence type="ECO:0000256" key="1">
    <source>
        <dbReference type="ARBA" id="ARBA00010641"/>
    </source>
</evidence>
<feature type="domain" description="Putative zinc-finger" evidence="9">
    <location>
        <begin position="199"/>
        <end position="233"/>
    </location>
</feature>
<dbReference type="SUPFAM" id="SSF88946">
    <property type="entry name" value="Sigma2 domain of RNA polymerase sigma factors"/>
    <property type="match status" value="1"/>
</dbReference>
<organism evidence="10 11">
    <name type="scientific">Amycolatopsis saalfeldensis</name>
    <dbReference type="NCBI Taxonomy" id="394193"/>
    <lineage>
        <taxon>Bacteria</taxon>
        <taxon>Bacillati</taxon>
        <taxon>Actinomycetota</taxon>
        <taxon>Actinomycetes</taxon>
        <taxon>Pseudonocardiales</taxon>
        <taxon>Pseudonocardiaceae</taxon>
        <taxon>Amycolatopsis</taxon>
    </lineage>
</organism>
<feature type="compositionally biased region" description="Low complexity" evidence="6">
    <location>
        <begin position="327"/>
        <end position="343"/>
    </location>
</feature>
<dbReference type="PANTHER" id="PTHR43133:SF8">
    <property type="entry name" value="RNA POLYMERASE SIGMA FACTOR HI_1459-RELATED"/>
    <property type="match status" value="1"/>
</dbReference>
<dbReference type="GO" id="GO:0016987">
    <property type="term" value="F:sigma factor activity"/>
    <property type="evidence" value="ECO:0007669"/>
    <property type="project" value="UniProtKB-KW"/>
</dbReference>
<keyword evidence="4" id="KW-0238">DNA-binding</keyword>
<evidence type="ECO:0000256" key="6">
    <source>
        <dbReference type="SAM" id="MobiDB-lite"/>
    </source>
</evidence>
<evidence type="ECO:0000256" key="7">
    <source>
        <dbReference type="SAM" id="Phobius"/>
    </source>
</evidence>
<dbReference type="Proteomes" id="UP000198582">
    <property type="component" value="Unassembled WGS sequence"/>
</dbReference>
<dbReference type="EMBL" id="FOEF01000013">
    <property type="protein sequence ID" value="SEP49316.1"/>
    <property type="molecule type" value="Genomic_DNA"/>
</dbReference>
<evidence type="ECO:0000259" key="8">
    <source>
        <dbReference type="Pfam" id="PF04542"/>
    </source>
</evidence>
<keyword evidence="2" id="KW-0805">Transcription regulation</keyword>
<protein>
    <submittedName>
        <fullName evidence="10">RNA polymerase sigma factor, sigma-70 family</fullName>
    </submittedName>
</protein>
<dbReference type="SUPFAM" id="SSF88659">
    <property type="entry name" value="Sigma3 and sigma4 domains of RNA polymerase sigma factors"/>
    <property type="match status" value="1"/>
</dbReference>
<dbReference type="AlphaFoldDB" id="A0A1H8YB57"/>
<dbReference type="Pfam" id="PF13490">
    <property type="entry name" value="zf-HC2"/>
    <property type="match status" value="1"/>
</dbReference>
<evidence type="ECO:0000313" key="11">
    <source>
        <dbReference type="Proteomes" id="UP000198582"/>
    </source>
</evidence>
<evidence type="ECO:0000313" key="10">
    <source>
        <dbReference type="EMBL" id="SEP49316.1"/>
    </source>
</evidence>
<dbReference type="InterPro" id="IPR027383">
    <property type="entry name" value="Znf_put"/>
</dbReference>
<keyword evidence="5" id="KW-0804">Transcription</keyword>
<comment type="similarity">
    <text evidence="1">Belongs to the sigma-70 factor family. ECF subfamily.</text>
</comment>
<evidence type="ECO:0000256" key="5">
    <source>
        <dbReference type="ARBA" id="ARBA00023163"/>
    </source>
</evidence>
<feature type="compositionally biased region" description="Polar residues" evidence="6">
    <location>
        <begin position="386"/>
        <end position="396"/>
    </location>
</feature>
<feature type="compositionally biased region" description="Pro residues" evidence="6">
    <location>
        <begin position="451"/>
        <end position="463"/>
    </location>
</feature>
<accession>A0A1H8YB57</accession>
<dbReference type="GO" id="GO:0003677">
    <property type="term" value="F:DNA binding"/>
    <property type="evidence" value="ECO:0007669"/>
    <property type="project" value="UniProtKB-KW"/>
</dbReference>
<dbReference type="PANTHER" id="PTHR43133">
    <property type="entry name" value="RNA POLYMERASE ECF-TYPE SIGMA FACTO"/>
    <property type="match status" value="1"/>
</dbReference>
<feature type="region of interest" description="Disordered" evidence="6">
    <location>
        <begin position="318"/>
        <end position="343"/>
    </location>
</feature>
<evidence type="ECO:0000256" key="4">
    <source>
        <dbReference type="ARBA" id="ARBA00023125"/>
    </source>
</evidence>
<proteinExistence type="inferred from homology"/>
<dbReference type="InterPro" id="IPR013325">
    <property type="entry name" value="RNA_pol_sigma_r2"/>
</dbReference>